<evidence type="ECO:0000256" key="5">
    <source>
        <dbReference type="ARBA" id="ARBA00023136"/>
    </source>
</evidence>
<dbReference type="InterPro" id="IPR030676">
    <property type="entry name" value="CitT-rel"/>
</dbReference>
<feature type="transmembrane region" description="Helical" evidence="6">
    <location>
        <begin position="365"/>
        <end position="386"/>
    </location>
</feature>
<dbReference type="NCBIfam" id="TIGR00785">
    <property type="entry name" value="dass"/>
    <property type="match status" value="1"/>
</dbReference>
<dbReference type="Proteomes" id="UP000077177">
    <property type="component" value="Chromosome"/>
</dbReference>
<evidence type="ECO:0000256" key="6">
    <source>
        <dbReference type="SAM" id="Phobius"/>
    </source>
</evidence>
<keyword evidence="3 6" id="KW-0812">Transmembrane</keyword>
<evidence type="ECO:0000256" key="3">
    <source>
        <dbReference type="ARBA" id="ARBA00022692"/>
    </source>
</evidence>
<dbReference type="InterPro" id="IPR001898">
    <property type="entry name" value="SLC13A/DASS"/>
</dbReference>
<evidence type="ECO:0000313" key="8">
    <source>
        <dbReference type="Proteomes" id="UP000077177"/>
    </source>
</evidence>
<comment type="similarity">
    <text evidence="2">Belongs to the SLC13A/DASS transporter (TC 2.A.47) family. DIT1 subfamily.</text>
</comment>
<feature type="transmembrane region" description="Helical" evidence="6">
    <location>
        <begin position="282"/>
        <end position="301"/>
    </location>
</feature>
<evidence type="ECO:0000256" key="2">
    <source>
        <dbReference type="ARBA" id="ARBA00007349"/>
    </source>
</evidence>
<proteinExistence type="inferred from homology"/>
<feature type="transmembrane region" description="Helical" evidence="6">
    <location>
        <begin position="336"/>
        <end position="359"/>
    </location>
</feature>
<feature type="transmembrane region" description="Helical" evidence="6">
    <location>
        <begin position="227"/>
        <end position="249"/>
    </location>
</feature>
<sequence>MKSTVTKPAKEISYKSLIATVIFGLILWFISPPEGVTQNAWHLLAIFLATIVGIITKAASMGTMSVVAMALVALTRVLDPNPVMAITKTLSGFGNSLIWLIVMSFFIARGFIKTGLGTRIACWFIKAMGKTPLGLAYSLSISELVLAPAIPSNTARSGGIIYPIIKSIAGMFDTDPANDASRKKIAAFLTLSAYNANIITSTMFLTATASNPLCQRFAADLGINITWGSWAMAAMVPGLVALIVTPLIIRKVLPPTLKDTKQALVIVNESLKEMGPISKNEWFMVATFFILLFLWILGGLFGIDATTTAFIGLSILLLGSVLNWEDVKSEKAAWDTMVWFAALVMMASNLNTLGFIGWFSNWIKGYIASLSWLAAFPIIIVVYFYSHYMFASATAHVAAMYAALLGVGVSLGIPPYLLAYMLGFIGSVFGTLTHYGHGPAPVLFGSGYVTVKEWWTVGAVLSIFFILNWMVVGGAWFKVLGLY</sequence>
<feature type="transmembrane region" description="Helical" evidence="6">
    <location>
        <begin position="398"/>
        <end position="422"/>
    </location>
</feature>
<keyword evidence="4 6" id="KW-1133">Transmembrane helix</keyword>
<feature type="transmembrane region" description="Helical" evidence="6">
    <location>
        <begin position="185"/>
        <end position="207"/>
    </location>
</feature>
<accession>A0A172U2N4</accession>
<dbReference type="EMBL" id="CP011390">
    <property type="protein sequence ID" value="ANE53580.1"/>
    <property type="molecule type" value="Genomic_DNA"/>
</dbReference>
<feature type="transmembrane region" description="Helical" evidence="6">
    <location>
        <begin position="93"/>
        <end position="112"/>
    </location>
</feature>
<dbReference type="GO" id="GO:0022857">
    <property type="term" value="F:transmembrane transporter activity"/>
    <property type="evidence" value="ECO:0007669"/>
    <property type="project" value="InterPro"/>
</dbReference>
<dbReference type="KEGG" id="fla:SY85_18055"/>
<reference evidence="7 8" key="2">
    <citation type="journal article" date="2016" name="Int. J. Syst. Evol. Microbiol.">
        <title>Flavisolibacter tropicus sp. nov., isolated from tropical soil.</title>
        <authorList>
            <person name="Lee J.J."/>
            <person name="Kang M.S."/>
            <person name="Kim G.S."/>
            <person name="Lee C.S."/>
            <person name="Lim S."/>
            <person name="Lee J."/>
            <person name="Roh S.H."/>
            <person name="Kang H."/>
            <person name="Ha J.M."/>
            <person name="Bae S."/>
            <person name="Jung H.Y."/>
            <person name="Kim M.K."/>
        </authorList>
    </citation>
    <scope>NUCLEOTIDE SEQUENCE [LARGE SCALE GENOMIC DNA]</scope>
    <source>
        <strain evidence="7 8">LCS9</strain>
    </source>
</reference>
<feature type="transmembrane region" description="Helical" evidence="6">
    <location>
        <begin position="454"/>
        <end position="477"/>
    </location>
</feature>
<keyword evidence="8" id="KW-1185">Reference proteome</keyword>
<dbReference type="GO" id="GO:0016020">
    <property type="term" value="C:membrane"/>
    <property type="evidence" value="ECO:0007669"/>
    <property type="project" value="UniProtKB-SubCell"/>
</dbReference>
<evidence type="ECO:0000256" key="4">
    <source>
        <dbReference type="ARBA" id="ARBA00022989"/>
    </source>
</evidence>
<feature type="transmembrane region" description="Helical" evidence="6">
    <location>
        <begin position="12"/>
        <end position="31"/>
    </location>
</feature>
<dbReference type="PATRIC" id="fig|1492898.3.peg.3924"/>
<comment type="subcellular location">
    <subcellularLocation>
        <location evidence="1">Membrane</location>
        <topology evidence="1">Multi-pass membrane protein</topology>
    </subcellularLocation>
</comment>
<organism evidence="7 8">
    <name type="scientific">Flavisolibacter tropicus</name>
    <dbReference type="NCBI Taxonomy" id="1492898"/>
    <lineage>
        <taxon>Bacteria</taxon>
        <taxon>Pseudomonadati</taxon>
        <taxon>Bacteroidota</taxon>
        <taxon>Chitinophagia</taxon>
        <taxon>Chitinophagales</taxon>
        <taxon>Chitinophagaceae</taxon>
        <taxon>Flavisolibacter</taxon>
    </lineage>
</organism>
<gene>
    <name evidence="7" type="ORF">SY85_18055</name>
</gene>
<feature type="transmembrane region" description="Helical" evidence="6">
    <location>
        <begin position="307"/>
        <end position="324"/>
    </location>
</feature>
<dbReference type="PIRSF" id="PIRSF002457">
    <property type="entry name" value="DASS"/>
    <property type="match status" value="1"/>
</dbReference>
<reference evidence="8" key="1">
    <citation type="submission" date="2015-01" db="EMBL/GenBank/DDBJ databases">
        <title>Flavisolibacter sp./LCS9/ whole genome sequencing.</title>
        <authorList>
            <person name="Kim M.K."/>
            <person name="Srinivasan S."/>
            <person name="Lee J.-J."/>
        </authorList>
    </citation>
    <scope>NUCLEOTIDE SEQUENCE [LARGE SCALE GENOMIC DNA]</scope>
    <source>
        <strain evidence="8">LCS9</strain>
    </source>
</reference>
<dbReference type="PANTHER" id="PTHR42826">
    <property type="entry name" value="DICARBOXYLATE TRANSPORTER 2.1, CHLOROPLASTIC"/>
    <property type="match status" value="1"/>
</dbReference>
<dbReference type="Pfam" id="PF00939">
    <property type="entry name" value="Na_sulph_symp"/>
    <property type="match status" value="1"/>
</dbReference>
<protein>
    <submittedName>
        <fullName evidence="7">2-oxoglutarate translocator</fullName>
    </submittedName>
</protein>
<evidence type="ECO:0000256" key="1">
    <source>
        <dbReference type="ARBA" id="ARBA00004141"/>
    </source>
</evidence>
<feature type="transmembrane region" description="Helical" evidence="6">
    <location>
        <begin position="43"/>
        <end position="73"/>
    </location>
</feature>
<evidence type="ECO:0000313" key="7">
    <source>
        <dbReference type="EMBL" id="ANE53580.1"/>
    </source>
</evidence>
<name>A0A172U2N4_9BACT</name>
<keyword evidence="5 6" id="KW-0472">Membrane</keyword>
<dbReference type="AlphaFoldDB" id="A0A172U2N4"/>